<comment type="caution">
    <text evidence="2">The sequence shown here is derived from an EMBL/GenBank/DDBJ whole genome shotgun (WGS) entry which is preliminary data.</text>
</comment>
<proteinExistence type="predicted"/>
<evidence type="ECO:0000256" key="1">
    <source>
        <dbReference type="SAM" id="MobiDB-lite"/>
    </source>
</evidence>
<keyword evidence="3" id="KW-1185">Reference proteome</keyword>
<feature type="region of interest" description="Disordered" evidence="1">
    <location>
        <begin position="88"/>
        <end position="145"/>
    </location>
</feature>
<dbReference type="RefSeq" id="WP_149813912.1">
    <property type="nucleotide sequence ID" value="NZ_VUKA01000020.1"/>
</dbReference>
<evidence type="ECO:0000313" key="2">
    <source>
        <dbReference type="EMBL" id="KAA2211590.1"/>
    </source>
</evidence>
<reference evidence="2 3" key="1">
    <citation type="journal article" date="2015" name="Int. J. Syst. Evol. Microbiol.">
        <title>Roseomonas oryzae sp. nov., isolated from paddy rhizosphere soil.</title>
        <authorList>
            <person name="Ramaprasad E.V."/>
            <person name="Sasikala Ch."/>
            <person name="Ramana Ch.V."/>
        </authorList>
    </citation>
    <scope>NUCLEOTIDE SEQUENCE [LARGE SCALE GENOMIC DNA]</scope>
    <source>
        <strain evidence="2 3">KCTC 42542</strain>
    </source>
</reference>
<sequence>MTDPILARIQAARADGPRRSPLANWLLRHREAFARILRDGGANWERFGAVFVEEGLLPRPEHFDASGPEGRKARRRVAETARKAWARAQRERNAVAAVPVSQPVAQPPAPVAAPTSQPTGESPSKAQDRLARLKRQTLDRSGRKA</sequence>
<protein>
    <submittedName>
        <fullName evidence="2">Uncharacterized protein</fullName>
    </submittedName>
</protein>
<organism evidence="2 3">
    <name type="scientific">Teichococcus oryzae</name>
    <dbReference type="NCBI Taxonomy" id="1608942"/>
    <lineage>
        <taxon>Bacteria</taxon>
        <taxon>Pseudomonadati</taxon>
        <taxon>Pseudomonadota</taxon>
        <taxon>Alphaproteobacteria</taxon>
        <taxon>Acetobacterales</taxon>
        <taxon>Roseomonadaceae</taxon>
        <taxon>Roseomonas</taxon>
    </lineage>
</organism>
<feature type="region of interest" description="Disordered" evidence="1">
    <location>
        <begin position="59"/>
        <end position="78"/>
    </location>
</feature>
<accession>A0A5B2TCT0</accession>
<feature type="compositionally biased region" description="Low complexity" evidence="1">
    <location>
        <begin position="94"/>
        <end position="104"/>
    </location>
</feature>
<evidence type="ECO:0000313" key="3">
    <source>
        <dbReference type="Proteomes" id="UP000322110"/>
    </source>
</evidence>
<name>A0A5B2TCT0_9PROT</name>
<dbReference type="AlphaFoldDB" id="A0A5B2TCT0"/>
<feature type="compositionally biased region" description="Basic and acidic residues" evidence="1">
    <location>
        <begin position="126"/>
        <end position="145"/>
    </location>
</feature>
<dbReference type="EMBL" id="VUKA01000020">
    <property type="protein sequence ID" value="KAA2211590.1"/>
    <property type="molecule type" value="Genomic_DNA"/>
</dbReference>
<gene>
    <name evidence="2" type="ORF">F0Q34_19205</name>
</gene>
<dbReference type="Proteomes" id="UP000322110">
    <property type="component" value="Unassembled WGS sequence"/>
</dbReference>
<dbReference type="OrthoDB" id="7268547at2"/>